<keyword evidence="5 6" id="KW-0472">Membrane</keyword>
<evidence type="ECO:0000256" key="1">
    <source>
        <dbReference type="ARBA" id="ARBA00004141"/>
    </source>
</evidence>
<dbReference type="SUPFAM" id="SSF48317">
    <property type="entry name" value="Acid phosphatase/Vanadium-dependent haloperoxidase"/>
    <property type="match status" value="1"/>
</dbReference>
<sequence>MDIFSFQLPFSYSNNGNFKKRAFDWIGIILALFILGAFEIYIPNNERLFSLNDPTIIYPHTPSSKQTITGPVLLILSFGVPTLVFVLFGIINTDLNEFYNSFTSFCLAHINTLLFTLLIKKVAGRPRPDFISRCKPDTNITPNSLKLYDKSICTQTNQEILAQGFKSFPSGHSSTTFVSVSRSTDYWHHWQDILAGMLIGIISGYVGFQKFFKSSDYNDKNDISISDHNYLLLNQGYREPQGSQV</sequence>
<evidence type="ECO:0000259" key="7">
    <source>
        <dbReference type="SMART" id="SM00014"/>
    </source>
</evidence>
<protein>
    <recommendedName>
        <fullName evidence="7">Phosphatidic acid phosphatase type 2/haloperoxidase domain-containing protein</fullName>
    </recommendedName>
</protein>
<evidence type="ECO:0000256" key="5">
    <source>
        <dbReference type="ARBA" id="ARBA00023136"/>
    </source>
</evidence>
<dbReference type="GO" id="GO:0016020">
    <property type="term" value="C:membrane"/>
    <property type="evidence" value="ECO:0007669"/>
    <property type="project" value="UniProtKB-SubCell"/>
</dbReference>
<dbReference type="GO" id="GO:0008195">
    <property type="term" value="F:phosphatidate phosphatase activity"/>
    <property type="evidence" value="ECO:0007669"/>
    <property type="project" value="TreeGrafter"/>
</dbReference>
<feature type="transmembrane region" description="Helical" evidence="6">
    <location>
        <begin position="72"/>
        <end position="92"/>
    </location>
</feature>
<comment type="subcellular location">
    <subcellularLocation>
        <location evidence="1">Membrane</location>
        <topology evidence="1">Multi-pass membrane protein</topology>
    </subcellularLocation>
</comment>
<dbReference type="InterPro" id="IPR036938">
    <property type="entry name" value="PAP2/HPO_sf"/>
</dbReference>
<dbReference type="GO" id="GO:0046839">
    <property type="term" value="P:phospholipid dephosphorylation"/>
    <property type="evidence" value="ECO:0007669"/>
    <property type="project" value="TreeGrafter"/>
</dbReference>
<feature type="transmembrane region" description="Helical" evidence="6">
    <location>
        <begin position="98"/>
        <end position="119"/>
    </location>
</feature>
<dbReference type="PANTHER" id="PTHR10165:SF35">
    <property type="entry name" value="RE23632P"/>
    <property type="match status" value="1"/>
</dbReference>
<comment type="caution">
    <text evidence="8">The sequence shown here is derived from an EMBL/GenBank/DDBJ whole genome shotgun (WGS) entry which is preliminary data.</text>
</comment>
<dbReference type="PANTHER" id="PTHR10165">
    <property type="entry name" value="LIPID PHOSPHATE PHOSPHATASE"/>
    <property type="match status" value="1"/>
</dbReference>
<dbReference type="OrthoDB" id="10030083at2759"/>
<feature type="transmembrane region" description="Helical" evidence="6">
    <location>
        <begin position="22"/>
        <end position="42"/>
    </location>
</feature>
<dbReference type="STRING" id="61424.A0A2T9YNU2"/>
<dbReference type="InterPro" id="IPR000326">
    <property type="entry name" value="PAP2/HPO"/>
</dbReference>
<organism evidence="8 9">
    <name type="scientific">Furculomyces boomerangus</name>
    <dbReference type="NCBI Taxonomy" id="61424"/>
    <lineage>
        <taxon>Eukaryota</taxon>
        <taxon>Fungi</taxon>
        <taxon>Fungi incertae sedis</taxon>
        <taxon>Zoopagomycota</taxon>
        <taxon>Kickxellomycotina</taxon>
        <taxon>Harpellomycetes</taxon>
        <taxon>Harpellales</taxon>
        <taxon>Harpellaceae</taxon>
        <taxon>Furculomyces</taxon>
    </lineage>
</organism>
<evidence type="ECO:0000313" key="8">
    <source>
        <dbReference type="EMBL" id="PVU93997.1"/>
    </source>
</evidence>
<name>A0A2T9YNU2_9FUNG</name>
<evidence type="ECO:0000256" key="4">
    <source>
        <dbReference type="ARBA" id="ARBA00022989"/>
    </source>
</evidence>
<evidence type="ECO:0000256" key="2">
    <source>
        <dbReference type="ARBA" id="ARBA00008816"/>
    </source>
</evidence>
<keyword evidence="9" id="KW-1185">Reference proteome</keyword>
<evidence type="ECO:0000256" key="3">
    <source>
        <dbReference type="ARBA" id="ARBA00022692"/>
    </source>
</evidence>
<keyword evidence="3 6" id="KW-0812">Transmembrane</keyword>
<dbReference type="InterPro" id="IPR043216">
    <property type="entry name" value="PAP-like"/>
</dbReference>
<dbReference type="Proteomes" id="UP000245699">
    <property type="component" value="Unassembled WGS sequence"/>
</dbReference>
<evidence type="ECO:0000256" key="6">
    <source>
        <dbReference type="SAM" id="Phobius"/>
    </source>
</evidence>
<reference evidence="8 9" key="1">
    <citation type="journal article" date="2018" name="MBio">
        <title>Comparative Genomics Reveals the Core Gene Toolbox for the Fungus-Insect Symbiosis.</title>
        <authorList>
            <person name="Wang Y."/>
            <person name="Stata M."/>
            <person name="Wang W."/>
            <person name="Stajich J.E."/>
            <person name="White M.M."/>
            <person name="Moncalvo J.M."/>
        </authorList>
    </citation>
    <scope>NUCLEOTIDE SEQUENCE [LARGE SCALE GENOMIC DNA]</scope>
    <source>
        <strain evidence="8 9">AUS-77-4</strain>
    </source>
</reference>
<evidence type="ECO:0000313" key="9">
    <source>
        <dbReference type="Proteomes" id="UP000245699"/>
    </source>
</evidence>
<comment type="similarity">
    <text evidence="2">Belongs to the PA-phosphatase related phosphoesterase family.</text>
</comment>
<gene>
    <name evidence="8" type="ORF">BB559_003108</name>
</gene>
<dbReference type="EMBL" id="MBFT01000281">
    <property type="protein sequence ID" value="PVU93997.1"/>
    <property type="molecule type" value="Genomic_DNA"/>
</dbReference>
<dbReference type="AlphaFoldDB" id="A0A2T9YNU2"/>
<proteinExistence type="inferred from homology"/>
<keyword evidence="4 6" id="KW-1133">Transmembrane helix</keyword>
<dbReference type="Pfam" id="PF01569">
    <property type="entry name" value="PAP2"/>
    <property type="match status" value="1"/>
</dbReference>
<feature type="domain" description="Phosphatidic acid phosphatase type 2/haloperoxidase" evidence="7">
    <location>
        <begin position="105"/>
        <end position="208"/>
    </location>
</feature>
<dbReference type="SMART" id="SM00014">
    <property type="entry name" value="acidPPc"/>
    <property type="match status" value="1"/>
</dbReference>
<accession>A0A2T9YNU2</accession>
<dbReference type="GO" id="GO:0006644">
    <property type="term" value="P:phospholipid metabolic process"/>
    <property type="evidence" value="ECO:0007669"/>
    <property type="project" value="InterPro"/>
</dbReference>
<dbReference type="Gene3D" id="1.20.144.10">
    <property type="entry name" value="Phosphatidic acid phosphatase type 2/haloperoxidase"/>
    <property type="match status" value="2"/>
</dbReference>